<dbReference type="GO" id="GO:0046872">
    <property type="term" value="F:metal ion binding"/>
    <property type="evidence" value="ECO:0007669"/>
    <property type="project" value="UniProtKB-KW"/>
</dbReference>
<dbReference type="Proteomes" id="UP000270094">
    <property type="component" value="Unassembled WGS sequence"/>
</dbReference>
<dbReference type="GO" id="GO:0005344">
    <property type="term" value="F:oxygen carrier activity"/>
    <property type="evidence" value="ECO:0007669"/>
    <property type="project" value="UniProtKB-KW"/>
</dbReference>
<evidence type="ECO:0000256" key="3">
    <source>
        <dbReference type="ARBA" id="ARBA00023004"/>
    </source>
</evidence>
<dbReference type="PANTHER" id="PTHR46458">
    <property type="entry name" value="BLR2807 PROTEIN"/>
    <property type="match status" value="1"/>
</dbReference>
<dbReference type="GO" id="GO:0020037">
    <property type="term" value="F:heme binding"/>
    <property type="evidence" value="ECO:0007669"/>
    <property type="project" value="InterPro"/>
</dbReference>
<dbReference type="PANTHER" id="PTHR46458:SF6">
    <property type="entry name" value="GLOBIN FAMILY PROFILE DOMAIN-CONTAINING PROTEIN"/>
    <property type="match status" value="1"/>
</dbReference>
<proteinExistence type="inferred from homology"/>
<dbReference type="GO" id="GO:0019825">
    <property type="term" value="F:oxygen binding"/>
    <property type="evidence" value="ECO:0007669"/>
    <property type="project" value="InterPro"/>
</dbReference>
<keyword evidence="7" id="KW-1185">Reference proteome</keyword>
<dbReference type="Pfam" id="PF00042">
    <property type="entry name" value="Globin"/>
    <property type="match status" value="1"/>
</dbReference>
<keyword evidence="1 4" id="KW-0349">Heme</keyword>
<dbReference type="OrthoDB" id="436496at2759"/>
<organism evidence="6 7">
    <name type="scientific">Strongylus vulgaris</name>
    <name type="common">Blood worm</name>
    <dbReference type="NCBI Taxonomy" id="40348"/>
    <lineage>
        <taxon>Eukaryota</taxon>
        <taxon>Metazoa</taxon>
        <taxon>Ecdysozoa</taxon>
        <taxon>Nematoda</taxon>
        <taxon>Chromadorea</taxon>
        <taxon>Rhabditida</taxon>
        <taxon>Rhabditina</taxon>
        <taxon>Rhabditomorpha</taxon>
        <taxon>Strongyloidea</taxon>
        <taxon>Strongylidae</taxon>
        <taxon>Strongylus</taxon>
    </lineage>
</organism>
<evidence type="ECO:0000313" key="6">
    <source>
        <dbReference type="EMBL" id="VDM81497.1"/>
    </source>
</evidence>
<gene>
    <name evidence="6" type="ORF">SVUK_LOCUS16495</name>
</gene>
<sequence>MLEKYKHIRPVWQFGMKLNDSSVDWKLKLYDDFYFRHHCASVQSAITMIMENMDDRECLQRLMNEIGAHHFFYDACEPHLDIFIDALMTTMKKQLSGANKMDEDAEQSWKLLLKDVKTFMAEGIAYQRNIYLRQCMTPNEMVEIRSKWEKVVEFGLPEAGEILCDKAIQIYSKLIDSHNIPMVVPLQKNNIVFTQFAEQTMKDEDKTRKRRLSSIKVELEVQEDEL</sequence>
<name>A0A3P7JYV5_STRVU</name>
<evidence type="ECO:0000256" key="2">
    <source>
        <dbReference type="ARBA" id="ARBA00022723"/>
    </source>
</evidence>
<comment type="similarity">
    <text evidence="4">Belongs to the globin family.</text>
</comment>
<dbReference type="EMBL" id="UYYB01113219">
    <property type="protein sequence ID" value="VDM81497.1"/>
    <property type="molecule type" value="Genomic_DNA"/>
</dbReference>
<protein>
    <recommendedName>
        <fullName evidence="5">Globin domain-containing protein</fullName>
    </recommendedName>
</protein>
<keyword evidence="2" id="KW-0479">Metal-binding</keyword>
<evidence type="ECO:0000256" key="1">
    <source>
        <dbReference type="ARBA" id="ARBA00022617"/>
    </source>
</evidence>
<dbReference type="AlphaFoldDB" id="A0A3P7JYV5"/>
<dbReference type="InterPro" id="IPR044399">
    <property type="entry name" value="Mb-like_M"/>
</dbReference>
<dbReference type="InterPro" id="IPR009050">
    <property type="entry name" value="Globin-like_sf"/>
</dbReference>
<dbReference type="InterPro" id="IPR000971">
    <property type="entry name" value="Globin"/>
</dbReference>
<evidence type="ECO:0000313" key="7">
    <source>
        <dbReference type="Proteomes" id="UP000270094"/>
    </source>
</evidence>
<evidence type="ECO:0000256" key="4">
    <source>
        <dbReference type="RuleBase" id="RU000356"/>
    </source>
</evidence>
<keyword evidence="3" id="KW-0408">Iron</keyword>
<dbReference type="CDD" id="cd01040">
    <property type="entry name" value="Mb-like"/>
    <property type="match status" value="1"/>
</dbReference>
<keyword evidence="4" id="KW-0561">Oxygen transport</keyword>
<keyword evidence="4" id="KW-0813">Transport</keyword>
<accession>A0A3P7JYV5</accession>
<feature type="domain" description="Globin" evidence="5">
    <location>
        <begin position="34"/>
        <end position="117"/>
    </location>
</feature>
<dbReference type="InterPro" id="IPR012292">
    <property type="entry name" value="Globin/Proto"/>
</dbReference>
<reference evidence="6 7" key="1">
    <citation type="submission" date="2018-11" db="EMBL/GenBank/DDBJ databases">
        <authorList>
            <consortium name="Pathogen Informatics"/>
        </authorList>
    </citation>
    <scope>NUCLEOTIDE SEQUENCE [LARGE SCALE GENOMIC DNA]</scope>
</reference>
<dbReference type="SUPFAM" id="SSF46458">
    <property type="entry name" value="Globin-like"/>
    <property type="match status" value="1"/>
</dbReference>
<evidence type="ECO:0000259" key="5">
    <source>
        <dbReference type="Pfam" id="PF00042"/>
    </source>
</evidence>
<dbReference type="InterPro" id="IPR050532">
    <property type="entry name" value="Globin-like_OT"/>
</dbReference>
<dbReference type="Gene3D" id="1.10.490.10">
    <property type="entry name" value="Globins"/>
    <property type="match status" value="1"/>
</dbReference>